<sequence length="159" mass="18299">MKRMIYGIGFFLALLFLGAGFFLSYQVADLRQEMTRLQESSTKERQQVSALVSSKDQELVFETYEEGSLLRNRYRIAAYGPEQIVLRQEEEEETGADQEFLLKVEEGCITVYDKESGEVFEHTNIPLETLPQELQAEVLLGKTLEGNEELYSFLENYSS</sequence>
<comment type="caution">
    <text evidence="1">The sequence shown here is derived from an EMBL/GenBank/DDBJ whole genome shotgun (WGS) entry which is preliminary data.</text>
</comment>
<reference evidence="1" key="2">
    <citation type="submission" date="2021-04" db="EMBL/GenBank/DDBJ databases">
        <authorList>
            <person name="Gilroy R."/>
        </authorList>
    </citation>
    <scope>NUCLEOTIDE SEQUENCE</scope>
    <source>
        <strain evidence="1">CHK195-9823</strain>
    </source>
</reference>
<dbReference type="Proteomes" id="UP000886814">
    <property type="component" value="Unassembled WGS sequence"/>
</dbReference>
<evidence type="ECO:0008006" key="3">
    <source>
        <dbReference type="Google" id="ProtNLM"/>
    </source>
</evidence>
<dbReference type="EMBL" id="DXIQ01000027">
    <property type="protein sequence ID" value="HIV38270.1"/>
    <property type="molecule type" value="Genomic_DNA"/>
</dbReference>
<evidence type="ECO:0000313" key="2">
    <source>
        <dbReference type="Proteomes" id="UP000886814"/>
    </source>
</evidence>
<reference evidence="1" key="1">
    <citation type="journal article" date="2021" name="PeerJ">
        <title>Extensive microbial diversity within the chicken gut microbiome revealed by metagenomics and culture.</title>
        <authorList>
            <person name="Gilroy R."/>
            <person name="Ravi A."/>
            <person name="Getino M."/>
            <person name="Pursley I."/>
            <person name="Horton D.L."/>
            <person name="Alikhan N.F."/>
            <person name="Baker D."/>
            <person name="Gharbi K."/>
            <person name="Hall N."/>
            <person name="Watson M."/>
            <person name="Adriaenssens E.M."/>
            <person name="Foster-Nyarko E."/>
            <person name="Jarju S."/>
            <person name="Secka A."/>
            <person name="Antonio M."/>
            <person name="Oren A."/>
            <person name="Chaudhuri R.R."/>
            <person name="La Ragione R."/>
            <person name="Hildebrand F."/>
            <person name="Pallen M.J."/>
        </authorList>
    </citation>
    <scope>NUCLEOTIDE SEQUENCE</scope>
    <source>
        <strain evidence="1">CHK195-9823</strain>
    </source>
</reference>
<proteinExistence type="predicted"/>
<evidence type="ECO:0000313" key="1">
    <source>
        <dbReference type="EMBL" id="HIV38270.1"/>
    </source>
</evidence>
<protein>
    <recommendedName>
        <fullName evidence="3">Bypass of forespore C C-terminal domain-containing protein</fullName>
    </recommendedName>
</protein>
<dbReference type="AlphaFoldDB" id="A0A9D1PBM4"/>
<accession>A0A9D1PBM4</accession>
<organism evidence="1 2">
    <name type="scientific">Candidatus Blautia stercorigallinarum</name>
    <dbReference type="NCBI Taxonomy" id="2838501"/>
    <lineage>
        <taxon>Bacteria</taxon>
        <taxon>Bacillati</taxon>
        <taxon>Bacillota</taxon>
        <taxon>Clostridia</taxon>
        <taxon>Lachnospirales</taxon>
        <taxon>Lachnospiraceae</taxon>
        <taxon>Blautia</taxon>
    </lineage>
</organism>
<name>A0A9D1PBM4_9FIRM</name>
<gene>
    <name evidence="1" type="ORF">H9747_04625</name>
</gene>